<feature type="region of interest" description="Disordered" evidence="1">
    <location>
        <begin position="1"/>
        <end position="49"/>
    </location>
</feature>
<evidence type="ECO:0000313" key="2">
    <source>
        <dbReference type="EMBL" id="KAK4031285.1"/>
    </source>
</evidence>
<dbReference type="InterPro" id="IPR043519">
    <property type="entry name" value="NT_sf"/>
</dbReference>
<comment type="caution">
    <text evidence="2">The sequence shown here is derived from an EMBL/GenBank/DDBJ whole genome shotgun (WGS) entry which is preliminary data.</text>
</comment>
<sequence length="239" mass="27012">MESKSQAIDQTDEGGPPEKRLRTELPPLTKGTLPQAPVQGDDGGRPENQLRLNTHAATETECTSSQLPAITGQLRAKIKDLVKSRQVPNVNNPKGSSELLRKTFADDIWPAVEADYKMMMEKLKQQLENGLLHEGIHAGVFARVKLVESIEQSLKRREDHLFVEKWKRFESLDEILRSIHDLIGLRIVVPFRDQAKWFWEQDPFPAPAKARIAYKAISEHHPTNNPITLTPFHLPSPPG</sequence>
<evidence type="ECO:0000313" key="3">
    <source>
        <dbReference type="Proteomes" id="UP001303115"/>
    </source>
</evidence>
<protein>
    <submittedName>
        <fullName evidence="2">Uncharacterized protein</fullName>
    </submittedName>
</protein>
<dbReference type="Gene3D" id="3.30.460.10">
    <property type="entry name" value="Beta Polymerase, domain 2"/>
    <property type="match status" value="1"/>
</dbReference>
<dbReference type="AlphaFoldDB" id="A0AAN6P478"/>
<keyword evidence="3" id="KW-1185">Reference proteome</keyword>
<organism evidence="2 3">
    <name type="scientific">Parachaetomium inaequale</name>
    <dbReference type="NCBI Taxonomy" id="2588326"/>
    <lineage>
        <taxon>Eukaryota</taxon>
        <taxon>Fungi</taxon>
        <taxon>Dikarya</taxon>
        <taxon>Ascomycota</taxon>
        <taxon>Pezizomycotina</taxon>
        <taxon>Sordariomycetes</taxon>
        <taxon>Sordariomycetidae</taxon>
        <taxon>Sordariales</taxon>
        <taxon>Chaetomiaceae</taxon>
        <taxon>Parachaetomium</taxon>
    </lineage>
</organism>
<dbReference type="Proteomes" id="UP001303115">
    <property type="component" value="Unassembled WGS sequence"/>
</dbReference>
<dbReference type="SUPFAM" id="SSF81301">
    <property type="entry name" value="Nucleotidyltransferase"/>
    <property type="match status" value="1"/>
</dbReference>
<reference evidence="3" key="1">
    <citation type="journal article" date="2023" name="Mol. Phylogenet. Evol.">
        <title>Genome-scale phylogeny and comparative genomics of the fungal order Sordariales.</title>
        <authorList>
            <person name="Hensen N."/>
            <person name="Bonometti L."/>
            <person name="Westerberg I."/>
            <person name="Brannstrom I.O."/>
            <person name="Guillou S."/>
            <person name="Cros-Aarteil S."/>
            <person name="Calhoun S."/>
            <person name="Haridas S."/>
            <person name="Kuo A."/>
            <person name="Mondo S."/>
            <person name="Pangilinan J."/>
            <person name="Riley R."/>
            <person name="LaButti K."/>
            <person name="Andreopoulos B."/>
            <person name="Lipzen A."/>
            <person name="Chen C."/>
            <person name="Yan M."/>
            <person name="Daum C."/>
            <person name="Ng V."/>
            <person name="Clum A."/>
            <person name="Steindorff A."/>
            <person name="Ohm R.A."/>
            <person name="Martin F."/>
            <person name="Silar P."/>
            <person name="Natvig D.O."/>
            <person name="Lalanne C."/>
            <person name="Gautier V."/>
            <person name="Ament-Velasquez S.L."/>
            <person name="Kruys A."/>
            <person name="Hutchinson M.I."/>
            <person name="Powell A.J."/>
            <person name="Barry K."/>
            <person name="Miller A.N."/>
            <person name="Grigoriev I.V."/>
            <person name="Debuchy R."/>
            <person name="Gladieux P."/>
            <person name="Hiltunen Thoren M."/>
            <person name="Johannesson H."/>
        </authorList>
    </citation>
    <scope>NUCLEOTIDE SEQUENCE [LARGE SCALE GENOMIC DNA]</scope>
    <source>
        <strain evidence="3">CBS 284.82</strain>
    </source>
</reference>
<name>A0AAN6P478_9PEZI</name>
<accession>A0AAN6P478</accession>
<proteinExistence type="predicted"/>
<dbReference type="EMBL" id="MU854900">
    <property type="protein sequence ID" value="KAK4031285.1"/>
    <property type="molecule type" value="Genomic_DNA"/>
</dbReference>
<evidence type="ECO:0000256" key="1">
    <source>
        <dbReference type="SAM" id="MobiDB-lite"/>
    </source>
</evidence>
<gene>
    <name evidence="2" type="ORF">C8A01DRAFT_21475</name>
</gene>